<protein>
    <submittedName>
        <fullName evidence="1">Uncharacterized protein</fullName>
    </submittedName>
</protein>
<comment type="caution">
    <text evidence="1">The sequence shown here is derived from an EMBL/GenBank/DDBJ whole genome shotgun (WGS) entry which is preliminary data.</text>
</comment>
<sequence>MAKNSKLNTFHAFRVFAECVDDECRKVGGFCTALCSLAGTDIPPSLAQCSSGADCACCTPTCQYSPLTTHLNHTDCAITIHLFIYA</sequence>
<reference evidence="1 2" key="1">
    <citation type="submission" date="2019-05" db="EMBL/GenBank/DDBJ databases">
        <title>Another draft genome of Portunus trituberculatus and its Hox gene families provides insights of decapod evolution.</title>
        <authorList>
            <person name="Jeong J.-H."/>
            <person name="Song I."/>
            <person name="Kim S."/>
            <person name="Choi T."/>
            <person name="Kim D."/>
            <person name="Ryu S."/>
            <person name="Kim W."/>
        </authorList>
    </citation>
    <scope>NUCLEOTIDE SEQUENCE [LARGE SCALE GENOMIC DNA]</scope>
    <source>
        <tissue evidence="1">Muscle</tissue>
    </source>
</reference>
<dbReference type="OrthoDB" id="6373008at2759"/>
<keyword evidence="2" id="KW-1185">Reference proteome</keyword>
<gene>
    <name evidence="1" type="ORF">E2C01_012502</name>
</gene>
<proteinExistence type="predicted"/>
<dbReference type="AlphaFoldDB" id="A0A5B7DEA4"/>
<dbReference type="EMBL" id="VSRR010000782">
    <property type="protein sequence ID" value="MPC19584.1"/>
    <property type="molecule type" value="Genomic_DNA"/>
</dbReference>
<organism evidence="1 2">
    <name type="scientific">Portunus trituberculatus</name>
    <name type="common">Swimming crab</name>
    <name type="synonym">Neptunus trituberculatus</name>
    <dbReference type="NCBI Taxonomy" id="210409"/>
    <lineage>
        <taxon>Eukaryota</taxon>
        <taxon>Metazoa</taxon>
        <taxon>Ecdysozoa</taxon>
        <taxon>Arthropoda</taxon>
        <taxon>Crustacea</taxon>
        <taxon>Multicrustacea</taxon>
        <taxon>Malacostraca</taxon>
        <taxon>Eumalacostraca</taxon>
        <taxon>Eucarida</taxon>
        <taxon>Decapoda</taxon>
        <taxon>Pleocyemata</taxon>
        <taxon>Brachyura</taxon>
        <taxon>Eubrachyura</taxon>
        <taxon>Portunoidea</taxon>
        <taxon>Portunidae</taxon>
        <taxon>Portuninae</taxon>
        <taxon>Portunus</taxon>
    </lineage>
</organism>
<name>A0A5B7DEA4_PORTR</name>
<evidence type="ECO:0000313" key="2">
    <source>
        <dbReference type="Proteomes" id="UP000324222"/>
    </source>
</evidence>
<accession>A0A5B7DEA4</accession>
<evidence type="ECO:0000313" key="1">
    <source>
        <dbReference type="EMBL" id="MPC19584.1"/>
    </source>
</evidence>
<dbReference type="Proteomes" id="UP000324222">
    <property type="component" value="Unassembled WGS sequence"/>
</dbReference>